<organism evidence="7 8">
    <name type="scientific">Candidatus Megaera venefica</name>
    <dbReference type="NCBI Taxonomy" id="2055910"/>
    <lineage>
        <taxon>Bacteria</taxon>
        <taxon>Pseudomonadati</taxon>
        <taxon>Pseudomonadota</taxon>
        <taxon>Alphaproteobacteria</taxon>
        <taxon>Rickettsiales</taxon>
        <taxon>Rickettsiaceae</taxon>
        <taxon>Candidatus Megaera</taxon>
    </lineage>
</organism>
<evidence type="ECO:0000256" key="5">
    <source>
        <dbReference type="ARBA" id="ARBA00022842"/>
    </source>
</evidence>
<dbReference type="Pfam" id="PF00348">
    <property type="entry name" value="polyprenyl_synt"/>
    <property type="match status" value="1"/>
</dbReference>
<evidence type="ECO:0000256" key="2">
    <source>
        <dbReference type="ARBA" id="ARBA00006706"/>
    </source>
</evidence>
<sequence>MNLIQEIHSYLSSDIQAMNEIIVDSLSVEEELIKVISTHLSTTGGKRMRPILTVLSAKMLGYEGSQSIKLAAAVEFIHMATLLHDDVVDGSKMRRFLPTANVVWGSKASILVGDFLFSQSFKLIVSTKIIPALLALSNASAIIAEGEVSQLVKLEQKRIVGEEEYLKVINAKTAELFGTACEVGGIVAGREDLAPNLKNFGLCLGNIFQIADDALDYFSDSSKVGKNVGDDFFEGKITLPIILLTRKISDKENNRLRKMIEAQERSEADFNWIKLIMNEHEIQTDIKTYLDALRLNALNSLAEINVKNKPKEYLERLVDFAINRSY</sequence>
<dbReference type="RefSeq" id="WP_322776033.1">
    <property type="nucleotide sequence ID" value="NZ_JARJFB010000003.1"/>
</dbReference>
<keyword evidence="8" id="KW-1185">Reference proteome</keyword>
<name>A0ABU5NAC8_9RICK</name>
<comment type="cofactor">
    <cofactor evidence="1">
        <name>Mg(2+)</name>
        <dbReference type="ChEBI" id="CHEBI:18420"/>
    </cofactor>
</comment>
<keyword evidence="5" id="KW-0460">Magnesium</keyword>
<evidence type="ECO:0000256" key="3">
    <source>
        <dbReference type="ARBA" id="ARBA00022679"/>
    </source>
</evidence>
<comment type="similarity">
    <text evidence="2 6">Belongs to the FPP/GGPP synthase family.</text>
</comment>
<protein>
    <submittedName>
        <fullName evidence="7">Octaprenyl-diphosphate synthase</fullName>
    </submittedName>
</protein>
<dbReference type="Proteomes" id="UP001291687">
    <property type="component" value="Unassembled WGS sequence"/>
</dbReference>
<accession>A0ABU5NAC8</accession>
<dbReference type="InterPro" id="IPR008949">
    <property type="entry name" value="Isoprenoid_synthase_dom_sf"/>
</dbReference>
<gene>
    <name evidence="7" type="ORF">Megvenef_00075</name>
</gene>
<dbReference type="PANTHER" id="PTHR12001">
    <property type="entry name" value="GERANYLGERANYL PYROPHOSPHATE SYNTHASE"/>
    <property type="match status" value="1"/>
</dbReference>
<reference evidence="7 8" key="1">
    <citation type="submission" date="2023-03" db="EMBL/GenBank/DDBJ databases">
        <title>Host association and intracellularity evolved multiple times independently in the Rickettsiales.</title>
        <authorList>
            <person name="Castelli M."/>
            <person name="Nardi T."/>
            <person name="Gammuto L."/>
            <person name="Bellinzona G."/>
            <person name="Sabaneyeva E."/>
            <person name="Potekhin A."/>
            <person name="Serra V."/>
            <person name="Petroni G."/>
            <person name="Sassera D."/>
        </authorList>
    </citation>
    <scope>NUCLEOTIDE SEQUENCE [LARGE SCALE GENOMIC DNA]</scope>
    <source>
        <strain evidence="7 8">Sr 2-6</strain>
    </source>
</reference>
<dbReference type="SFLD" id="SFLDS00005">
    <property type="entry name" value="Isoprenoid_Synthase_Type_I"/>
    <property type="match status" value="1"/>
</dbReference>
<dbReference type="CDD" id="cd00685">
    <property type="entry name" value="Trans_IPPS_HT"/>
    <property type="match status" value="1"/>
</dbReference>
<evidence type="ECO:0000313" key="8">
    <source>
        <dbReference type="Proteomes" id="UP001291687"/>
    </source>
</evidence>
<dbReference type="EMBL" id="JARJFB010000003">
    <property type="protein sequence ID" value="MEA0970126.1"/>
    <property type="molecule type" value="Genomic_DNA"/>
</dbReference>
<evidence type="ECO:0000313" key="7">
    <source>
        <dbReference type="EMBL" id="MEA0970126.1"/>
    </source>
</evidence>
<keyword evidence="3 6" id="KW-0808">Transferase</keyword>
<dbReference type="Gene3D" id="1.10.600.10">
    <property type="entry name" value="Farnesyl Diphosphate Synthase"/>
    <property type="match status" value="1"/>
</dbReference>
<keyword evidence="4" id="KW-0479">Metal-binding</keyword>
<evidence type="ECO:0000256" key="4">
    <source>
        <dbReference type="ARBA" id="ARBA00022723"/>
    </source>
</evidence>
<dbReference type="InterPro" id="IPR000092">
    <property type="entry name" value="Polyprenyl_synt"/>
</dbReference>
<dbReference type="PANTHER" id="PTHR12001:SF69">
    <property type="entry name" value="ALL TRANS-POLYPRENYL-DIPHOSPHATE SYNTHASE PDSS1"/>
    <property type="match status" value="1"/>
</dbReference>
<dbReference type="SUPFAM" id="SSF48576">
    <property type="entry name" value="Terpenoid synthases"/>
    <property type="match status" value="1"/>
</dbReference>
<proteinExistence type="inferred from homology"/>
<evidence type="ECO:0000256" key="6">
    <source>
        <dbReference type="RuleBase" id="RU004466"/>
    </source>
</evidence>
<comment type="caution">
    <text evidence="7">The sequence shown here is derived from an EMBL/GenBank/DDBJ whole genome shotgun (WGS) entry which is preliminary data.</text>
</comment>
<evidence type="ECO:0000256" key="1">
    <source>
        <dbReference type="ARBA" id="ARBA00001946"/>
    </source>
</evidence>